<proteinExistence type="predicted"/>
<feature type="region of interest" description="Disordered" evidence="1">
    <location>
        <begin position="39"/>
        <end position="60"/>
    </location>
</feature>
<evidence type="ECO:0000313" key="3">
    <source>
        <dbReference type="Proteomes" id="UP000076722"/>
    </source>
</evidence>
<name>A0A164SRP4_9AGAM</name>
<sequence length="139" mass="16155">HLPQKLYTDWCEENNFESMLPTDRAAKKAAELQAHEQAIAKQSALTGHFPPAPPKPAEPVHIPWSQKRLEEALYAWMIDTNQPLQTCDRETFHEFVKRCQESPKPVKLPSRKQARKAILRRWDDFLHQMEQDLNVSSSV</sequence>
<accession>A0A164SRP4</accession>
<dbReference type="OrthoDB" id="3256444at2759"/>
<dbReference type="Proteomes" id="UP000076722">
    <property type="component" value="Unassembled WGS sequence"/>
</dbReference>
<dbReference type="EMBL" id="KV419413">
    <property type="protein sequence ID" value="KZS91736.1"/>
    <property type="molecule type" value="Genomic_DNA"/>
</dbReference>
<keyword evidence="3" id="KW-1185">Reference proteome</keyword>
<gene>
    <name evidence="2" type="ORF">SISNIDRAFT_396337</name>
</gene>
<feature type="non-terminal residue" evidence="2">
    <location>
        <position position="1"/>
    </location>
</feature>
<evidence type="ECO:0000313" key="2">
    <source>
        <dbReference type="EMBL" id="KZS91736.1"/>
    </source>
</evidence>
<organism evidence="2 3">
    <name type="scientific">Sistotremastrum niveocremeum HHB9708</name>
    <dbReference type="NCBI Taxonomy" id="1314777"/>
    <lineage>
        <taxon>Eukaryota</taxon>
        <taxon>Fungi</taxon>
        <taxon>Dikarya</taxon>
        <taxon>Basidiomycota</taxon>
        <taxon>Agaricomycotina</taxon>
        <taxon>Agaricomycetes</taxon>
        <taxon>Sistotremastrales</taxon>
        <taxon>Sistotremastraceae</taxon>
        <taxon>Sertulicium</taxon>
        <taxon>Sertulicium niveocremeum</taxon>
    </lineage>
</organism>
<reference evidence="2 3" key="1">
    <citation type="journal article" date="2016" name="Mol. Biol. Evol.">
        <title>Comparative Genomics of Early-Diverging Mushroom-Forming Fungi Provides Insights into the Origins of Lignocellulose Decay Capabilities.</title>
        <authorList>
            <person name="Nagy L.G."/>
            <person name="Riley R."/>
            <person name="Tritt A."/>
            <person name="Adam C."/>
            <person name="Daum C."/>
            <person name="Floudas D."/>
            <person name="Sun H."/>
            <person name="Yadav J.S."/>
            <person name="Pangilinan J."/>
            <person name="Larsson K.H."/>
            <person name="Matsuura K."/>
            <person name="Barry K."/>
            <person name="Labutti K."/>
            <person name="Kuo R."/>
            <person name="Ohm R.A."/>
            <person name="Bhattacharya S.S."/>
            <person name="Shirouzu T."/>
            <person name="Yoshinaga Y."/>
            <person name="Martin F.M."/>
            <person name="Grigoriev I.V."/>
            <person name="Hibbett D.S."/>
        </authorList>
    </citation>
    <scope>NUCLEOTIDE SEQUENCE [LARGE SCALE GENOMIC DNA]</scope>
    <source>
        <strain evidence="2 3">HHB9708</strain>
    </source>
</reference>
<protein>
    <submittedName>
        <fullName evidence="2">Uncharacterized protein</fullName>
    </submittedName>
</protein>
<dbReference type="AlphaFoldDB" id="A0A164SRP4"/>
<evidence type="ECO:0000256" key="1">
    <source>
        <dbReference type="SAM" id="MobiDB-lite"/>
    </source>
</evidence>
<feature type="non-terminal residue" evidence="2">
    <location>
        <position position="139"/>
    </location>
</feature>